<accession>A0A8H5BTI8</accession>
<dbReference type="EMBL" id="JAACJK010000124">
    <property type="protein sequence ID" value="KAF5328989.1"/>
    <property type="molecule type" value="Genomic_DNA"/>
</dbReference>
<gene>
    <name evidence="1" type="ORF">D9611_013464</name>
</gene>
<sequence>MAVGSPVSSHYIYPMRLSHLSPNIPPWTLRTRLSERSPSQQTIFDSKGPTSSFWCSIVWFGLELSKHSAQNGSIPKNEI</sequence>
<keyword evidence="2" id="KW-1185">Reference proteome</keyword>
<protein>
    <submittedName>
        <fullName evidence="1">Uncharacterized protein</fullName>
    </submittedName>
</protein>
<proteinExistence type="predicted"/>
<organism evidence="1 2">
    <name type="scientific">Ephemerocybe angulata</name>
    <dbReference type="NCBI Taxonomy" id="980116"/>
    <lineage>
        <taxon>Eukaryota</taxon>
        <taxon>Fungi</taxon>
        <taxon>Dikarya</taxon>
        <taxon>Basidiomycota</taxon>
        <taxon>Agaricomycotina</taxon>
        <taxon>Agaricomycetes</taxon>
        <taxon>Agaricomycetidae</taxon>
        <taxon>Agaricales</taxon>
        <taxon>Agaricineae</taxon>
        <taxon>Psathyrellaceae</taxon>
        <taxon>Ephemerocybe</taxon>
    </lineage>
</organism>
<evidence type="ECO:0000313" key="1">
    <source>
        <dbReference type="EMBL" id="KAF5328989.1"/>
    </source>
</evidence>
<comment type="caution">
    <text evidence="1">The sequence shown here is derived from an EMBL/GenBank/DDBJ whole genome shotgun (WGS) entry which is preliminary data.</text>
</comment>
<name>A0A8H5BTI8_9AGAR</name>
<evidence type="ECO:0000313" key="2">
    <source>
        <dbReference type="Proteomes" id="UP000541558"/>
    </source>
</evidence>
<dbReference type="AlphaFoldDB" id="A0A8H5BTI8"/>
<dbReference type="Proteomes" id="UP000541558">
    <property type="component" value="Unassembled WGS sequence"/>
</dbReference>
<reference evidence="1 2" key="1">
    <citation type="journal article" date="2020" name="ISME J.">
        <title>Uncovering the hidden diversity of litter-decomposition mechanisms in mushroom-forming fungi.</title>
        <authorList>
            <person name="Floudas D."/>
            <person name="Bentzer J."/>
            <person name="Ahren D."/>
            <person name="Johansson T."/>
            <person name="Persson P."/>
            <person name="Tunlid A."/>
        </authorList>
    </citation>
    <scope>NUCLEOTIDE SEQUENCE [LARGE SCALE GENOMIC DNA]</scope>
    <source>
        <strain evidence="1 2">CBS 175.51</strain>
    </source>
</reference>